<evidence type="ECO:0000259" key="13">
    <source>
        <dbReference type="Pfam" id="PF02768"/>
    </source>
</evidence>
<evidence type="ECO:0000256" key="10">
    <source>
        <dbReference type="PIRNR" id="PIRNR000804"/>
    </source>
</evidence>
<dbReference type="InterPro" id="IPR022637">
    <property type="entry name" value="DNA_polIII_beta_cen"/>
</dbReference>
<dbReference type="Pfam" id="PF00712">
    <property type="entry name" value="DNA_pol3_beta"/>
    <property type="match status" value="1"/>
</dbReference>
<evidence type="ECO:0000259" key="12">
    <source>
        <dbReference type="Pfam" id="PF02767"/>
    </source>
</evidence>
<dbReference type="GO" id="GO:0005737">
    <property type="term" value="C:cytoplasm"/>
    <property type="evidence" value="ECO:0007669"/>
    <property type="project" value="UniProtKB-SubCell"/>
</dbReference>
<organism evidence="14 15">
    <name type="scientific">[Bacillus] enclensis</name>
    <dbReference type="NCBI Taxonomy" id="1402860"/>
    <lineage>
        <taxon>Bacteria</taxon>
        <taxon>Bacillati</taxon>
        <taxon>Bacillota</taxon>
        <taxon>Bacilli</taxon>
        <taxon>Bacillales</taxon>
        <taxon>Bacillaceae</taxon>
        <taxon>Rossellomorea</taxon>
    </lineage>
</organism>
<accession>A0A0V8HKC6</accession>
<keyword evidence="15" id="KW-1185">Reference proteome</keyword>
<dbReference type="PIRSF" id="PIRSF000804">
    <property type="entry name" value="DNA_pol_III_b"/>
    <property type="match status" value="1"/>
</dbReference>
<dbReference type="GO" id="GO:0006271">
    <property type="term" value="P:DNA strand elongation involved in DNA replication"/>
    <property type="evidence" value="ECO:0007669"/>
    <property type="project" value="TreeGrafter"/>
</dbReference>
<evidence type="ECO:0000256" key="9">
    <source>
        <dbReference type="ARBA" id="ARBA00023125"/>
    </source>
</evidence>
<proteinExistence type="inferred from homology"/>
<dbReference type="GO" id="GO:0008408">
    <property type="term" value="F:3'-5' exonuclease activity"/>
    <property type="evidence" value="ECO:0007669"/>
    <property type="project" value="InterPro"/>
</dbReference>
<feature type="domain" description="DNA polymerase III beta sliding clamp central" evidence="12">
    <location>
        <begin position="136"/>
        <end position="248"/>
    </location>
</feature>
<feature type="domain" description="DNA polymerase III beta sliding clamp N-terminal" evidence="11">
    <location>
        <begin position="1"/>
        <end position="126"/>
    </location>
</feature>
<dbReference type="InterPro" id="IPR001001">
    <property type="entry name" value="DNA_polIII_beta"/>
</dbReference>
<evidence type="ECO:0000313" key="14">
    <source>
        <dbReference type="EMBL" id="SCB78830.1"/>
    </source>
</evidence>
<evidence type="ECO:0000256" key="2">
    <source>
        <dbReference type="ARBA" id="ARBA00010752"/>
    </source>
</evidence>
<evidence type="ECO:0000256" key="7">
    <source>
        <dbReference type="ARBA" id="ARBA00022705"/>
    </source>
</evidence>
<keyword evidence="5 10" id="KW-0808">Transferase</keyword>
<comment type="similarity">
    <text evidence="2 10">Belongs to the beta sliding clamp family.</text>
</comment>
<dbReference type="NCBIfam" id="TIGR00663">
    <property type="entry name" value="dnan"/>
    <property type="match status" value="1"/>
</dbReference>
<evidence type="ECO:0000256" key="4">
    <source>
        <dbReference type="ARBA" id="ARBA00022490"/>
    </source>
</evidence>
<dbReference type="Pfam" id="PF02767">
    <property type="entry name" value="DNA_pol3_beta_2"/>
    <property type="match status" value="1"/>
</dbReference>
<reference evidence="15" key="1">
    <citation type="submission" date="2016-08" db="EMBL/GenBank/DDBJ databases">
        <authorList>
            <person name="Varghese N."/>
            <person name="Submissions Spin"/>
        </authorList>
    </citation>
    <scope>NUCLEOTIDE SEQUENCE [LARGE SCALE GENOMIC DNA]</scope>
    <source>
        <strain evidence="15">SGD-1123</strain>
    </source>
</reference>
<evidence type="ECO:0000313" key="15">
    <source>
        <dbReference type="Proteomes" id="UP000181997"/>
    </source>
</evidence>
<dbReference type="GO" id="GO:0009360">
    <property type="term" value="C:DNA polymerase III complex"/>
    <property type="evidence" value="ECO:0007669"/>
    <property type="project" value="InterPro"/>
</dbReference>
<evidence type="ECO:0000256" key="6">
    <source>
        <dbReference type="ARBA" id="ARBA00022695"/>
    </source>
</evidence>
<dbReference type="SMART" id="SM00480">
    <property type="entry name" value="POL3Bc"/>
    <property type="match status" value="1"/>
</dbReference>
<keyword evidence="4 10" id="KW-0963">Cytoplasm</keyword>
<dbReference type="InterPro" id="IPR046938">
    <property type="entry name" value="DNA_clamp_sf"/>
</dbReference>
<keyword evidence="9" id="KW-0238">DNA-binding</keyword>
<keyword evidence="7 10" id="KW-0235">DNA replication</keyword>
<dbReference type="EMBL" id="FMAU01000001">
    <property type="protein sequence ID" value="SCB78830.1"/>
    <property type="molecule type" value="Genomic_DNA"/>
</dbReference>
<dbReference type="Gene3D" id="3.10.150.10">
    <property type="entry name" value="DNA Polymerase III, subunit A, domain 2"/>
    <property type="match status" value="1"/>
</dbReference>
<comment type="subunit">
    <text evidence="10">Forms a ring-shaped head-to-tail homodimer around DNA.</text>
</comment>
<dbReference type="OrthoDB" id="8421503at2"/>
<comment type="subcellular location">
    <subcellularLocation>
        <location evidence="1 10">Cytoplasm</location>
    </subcellularLocation>
</comment>
<dbReference type="InterPro" id="IPR022635">
    <property type="entry name" value="DNA_polIII_beta_C"/>
</dbReference>
<dbReference type="RefSeq" id="WP_058297386.1">
    <property type="nucleotide sequence ID" value="NZ_FMAU01000001.1"/>
</dbReference>
<comment type="function">
    <text evidence="10">Confers DNA tethering and processivity to DNA polymerases and other proteins. Acts as a clamp, forming a ring around DNA (a reaction catalyzed by the clamp-loading complex) which diffuses in an ATP-independent manner freely and bidirectionally along dsDNA. Initially characterized for its ability to contact the catalytic subunit of DNA polymerase III (Pol III), a complex, multichain enzyme responsible for most of the replicative synthesis in bacteria; Pol III exhibits 3'-5' exonuclease proofreading activity. The beta chain is required for initiation of replication as well as for processivity of DNA replication.</text>
</comment>
<keyword evidence="8 10" id="KW-0239">DNA-directed DNA polymerase</keyword>
<dbReference type="Pfam" id="PF02768">
    <property type="entry name" value="DNA_pol3_beta_3"/>
    <property type="match status" value="1"/>
</dbReference>
<feature type="domain" description="DNA polymerase III beta sliding clamp C-terminal" evidence="13">
    <location>
        <begin position="252"/>
        <end position="374"/>
    </location>
</feature>
<dbReference type="SUPFAM" id="SSF55979">
    <property type="entry name" value="DNA clamp"/>
    <property type="match status" value="3"/>
</dbReference>
<evidence type="ECO:0000256" key="5">
    <source>
        <dbReference type="ARBA" id="ARBA00022679"/>
    </source>
</evidence>
<gene>
    <name evidence="14" type="ORF">GA0061094_0500</name>
</gene>
<protein>
    <recommendedName>
        <fullName evidence="3 10">Beta sliding clamp</fullName>
    </recommendedName>
</protein>
<dbReference type="CDD" id="cd00140">
    <property type="entry name" value="beta_clamp"/>
    <property type="match status" value="1"/>
</dbReference>
<dbReference type="Proteomes" id="UP000181997">
    <property type="component" value="Unassembled WGS sequence"/>
</dbReference>
<dbReference type="Gene3D" id="3.70.10.10">
    <property type="match status" value="1"/>
</dbReference>
<dbReference type="AlphaFoldDB" id="A0A0V8HKC6"/>
<evidence type="ECO:0000256" key="1">
    <source>
        <dbReference type="ARBA" id="ARBA00004496"/>
    </source>
</evidence>
<dbReference type="PANTHER" id="PTHR30478:SF0">
    <property type="entry name" value="BETA SLIDING CLAMP"/>
    <property type="match status" value="1"/>
</dbReference>
<dbReference type="GO" id="GO:0003887">
    <property type="term" value="F:DNA-directed DNA polymerase activity"/>
    <property type="evidence" value="ECO:0007669"/>
    <property type="project" value="UniProtKB-UniRule"/>
</dbReference>
<dbReference type="InterPro" id="IPR022634">
    <property type="entry name" value="DNA_polIII_beta_N"/>
</dbReference>
<name>A0A0V8HKC6_9BACI</name>
<evidence type="ECO:0000256" key="3">
    <source>
        <dbReference type="ARBA" id="ARBA00021035"/>
    </source>
</evidence>
<keyword evidence="6 10" id="KW-0548">Nucleotidyltransferase</keyword>
<evidence type="ECO:0000256" key="8">
    <source>
        <dbReference type="ARBA" id="ARBA00022932"/>
    </source>
</evidence>
<evidence type="ECO:0000259" key="11">
    <source>
        <dbReference type="Pfam" id="PF00712"/>
    </source>
</evidence>
<dbReference type="PANTHER" id="PTHR30478">
    <property type="entry name" value="DNA POLYMERASE III SUBUNIT BETA"/>
    <property type="match status" value="1"/>
</dbReference>
<dbReference type="GO" id="GO:0003677">
    <property type="term" value="F:DNA binding"/>
    <property type="evidence" value="ECO:0007669"/>
    <property type="project" value="UniProtKB-UniRule"/>
</dbReference>
<sequence length="376" mass="41262">MELSINSECFHKAISEVSKAVSLKTPFPILTGIKITAEEDALVLIGSNSDLIIEKKIPLTIDGARVLEVKQTGSVVVTAKYISEIVKKLPGDIHVKADGKQLITLQSGEIITSLKGFPSEEYPNMPVIDESSPIRIPSTELLEMIKQTAFAVAKNESRPVLTGVNLFFKENHLTCAATNSHRLALRELKIDSNIRGSFIIPSTSINELVKLIPGETEIIHIFLSDSYIVFKTADSSLFSRLIEGNYPNVSALIPKDSKTVITLDTKQFLKGIDRACLFASEWKNNNVHLEIINGSRLKISSTSSEIGRIEETQPFKNIEGGSELSISLDANFMIDSLKAIKEEEINVSFGGSMKPILIEPVGNPSCLHLISPVRSY</sequence>